<comment type="caution">
    <text evidence="3">The sequence shown here is derived from an EMBL/GenBank/DDBJ whole genome shotgun (WGS) entry which is preliminary data.</text>
</comment>
<accession>A0ABU5CKA7</accession>
<dbReference type="InterPro" id="IPR015421">
    <property type="entry name" value="PyrdxlP-dep_Trfase_major"/>
</dbReference>
<reference evidence="3 4" key="1">
    <citation type="submission" date="2023-10" db="EMBL/GenBank/DDBJ databases">
        <title>179-bfca-hs.</title>
        <authorList>
            <person name="Miliotis G."/>
            <person name="Sengupta P."/>
            <person name="Hameed A."/>
            <person name="Chuvochina M."/>
            <person name="Mcdonagh F."/>
            <person name="Simpson A.C."/>
            <person name="Singh N.K."/>
            <person name="Rekha P.D."/>
            <person name="Raman K."/>
            <person name="Hugenholtz P."/>
            <person name="Venkateswaran K."/>
        </authorList>
    </citation>
    <scope>NUCLEOTIDE SEQUENCE [LARGE SCALE GENOMIC DNA]</scope>
    <source>
        <strain evidence="3 4">179-BFC-A-HS</strain>
    </source>
</reference>
<organism evidence="3 4">
    <name type="scientific">Tigheibacillus jepli</name>
    <dbReference type="NCBI Taxonomy" id="3035914"/>
    <lineage>
        <taxon>Bacteria</taxon>
        <taxon>Bacillati</taxon>
        <taxon>Bacillota</taxon>
        <taxon>Bacilli</taxon>
        <taxon>Bacillales</taxon>
        <taxon>Bacillaceae</taxon>
        <taxon>Tigheibacillus</taxon>
    </lineage>
</organism>
<name>A0ABU5CKA7_9BACI</name>
<gene>
    <name evidence="3" type="ORF">P5G51_014055</name>
</gene>
<dbReference type="PANTHER" id="PTHR21152">
    <property type="entry name" value="AMINOTRANSFERASE CLASS V"/>
    <property type="match status" value="1"/>
</dbReference>
<keyword evidence="4" id="KW-1185">Reference proteome</keyword>
<sequence length="118" mass="12831">MFSQQLRIPGPTPVPPRVQRAMNHDMVGHRDEETKQLIHSIQPLLPPIFGTKQDVIIIESSGTGALETAAVNMASAGDEVLVAVTGAFGDRFAAICEAHQFKTHRLNTTWGKLAARMS</sequence>
<comment type="cofactor">
    <cofactor evidence="1">
        <name>pyridoxal 5'-phosphate</name>
        <dbReference type="ChEBI" id="CHEBI:597326"/>
    </cofactor>
</comment>
<evidence type="ECO:0000256" key="2">
    <source>
        <dbReference type="ARBA" id="ARBA00022898"/>
    </source>
</evidence>
<keyword evidence="2" id="KW-0663">Pyridoxal phosphate</keyword>
<dbReference type="Proteomes" id="UP001228376">
    <property type="component" value="Unassembled WGS sequence"/>
</dbReference>
<dbReference type="EMBL" id="JAROCA020000001">
    <property type="protein sequence ID" value="MDY0406361.1"/>
    <property type="molecule type" value="Genomic_DNA"/>
</dbReference>
<dbReference type="RefSeq" id="WP_320384804.1">
    <property type="nucleotide sequence ID" value="NZ_JAROCA020000001.1"/>
</dbReference>
<proteinExistence type="predicted"/>
<dbReference type="PANTHER" id="PTHR21152:SF40">
    <property type="entry name" value="ALANINE--GLYOXYLATE AMINOTRANSFERASE"/>
    <property type="match status" value="1"/>
</dbReference>
<evidence type="ECO:0008006" key="5">
    <source>
        <dbReference type="Google" id="ProtNLM"/>
    </source>
</evidence>
<evidence type="ECO:0000313" key="3">
    <source>
        <dbReference type="EMBL" id="MDY0406361.1"/>
    </source>
</evidence>
<dbReference type="Gene3D" id="3.40.640.10">
    <property type="entry name" value="Type I PLP-dependent aspartate aminotransferase-like (Major domain)"/>
    <property type="match status" value="1"/>
</dbReference>
<protein>
    <recommendedName>
        <fullName evidence="5">Alanine--glyoxylate aminotransferase family protein</fullName>
    </recommendedName>
</protein>
<evidence type="ECO:0000313" key="4">
    <source>
        <dbReference type="Proteomes" id="UP001228376"/>
    </source>
</evidence>
<dbReference type="SUPFAM" id="SSF53383">
    <property type="entry name" value="PLP-dependent transferases"/>
    <property type="match status" value="1"/>
</dbReference>
<evidence type="ECO:0000256" key="1">
    <source>
        <dbReference type="ARBA" id="ARBA00001933"/>
    </source>
</evidence>
<dbReference type="InterPro" id="IPR015424">
    <property type="entry name" value="PyrdxlP-dep_Trfase"/>
</dbReference>